<dbReference type="OrthoDB" id="4187489at2759"/>
<proteinExistence type="predicted"/>
<feature type="compositionally biased region" description="Polar residues" evidence="2">
    <location>
        <begin position="506"/>
        <end position="520"/>
    </location>
</feature>
<evidence type="ECO:0000313" key="3">
    <source>
        <dbReference type="EMBL" id="KAJ5091121.1"/>
    </source>
</evidence>
<feature type="region of interest" description="Disordered" evidence="2">
    <location>
        <begin position="350"/>
        <end position="553"/>
    </location>
</feature>
<feature type="compositionally biased region" description="Basic and acidic residues" evidence="2">
    <location>
        <begin position="428"/>
        <end position="437"/>
    </location>
</feature>
<dbReference type="RefSeq" id="XP_056509319.1">
    <property type="nucleotide sequence ID" value="XM_056656519.1"/>
</dbReference>
<evidence type="ECO:0008006" key="5">
    <source>
        <dbReference type="Google" id="ProtNLM"/>
    </source>
</evidence>
<organism evidence="3 4">
    <name type="scientific">Penicillium alfredii</name>
    <dbReference type="NCBI Taxonomy" id="1506179"/>
    <lineage>
        <taxon>Eukaryota</taxon>
        <taxon>Fungi</taxon>
        <taxon>Dikarya</taxon>
        <taxon>Ascomycota</taxon>
        <taxon>Pezizomycotina</taxon>
        <taxon>Eurotiomycetes</taxon>
        <taxon>Eurotiomycetidae</taxon>
        <taxon>Eurotiales</taxon>
        <taxon>Aspergillaceae</taxon>
        <taxon>Penicillium</taxon>
    </lineage>
</organism>
<keyword evidence="4" id="KW-1185">Reference proteome</keyword>
<feature type="compositionally biased region" description="Basic and acidic residues" evidence="2">
    <location>
        <begin position="521"/>
        <end position="553"/>
    </location>
</feature>
<feature type="region of interest" description="Disordered" evidence="2">
    <location>
        <begin position="317"/>
        <end position="338"/>
    </location>
</feature>
<feature type="coiled-coil region" evidence="1">
    <location>
        <begin position="222"/>
        <end position="256"/>
    </location>
</feature>
<dbReference type="GeneID" id="81395688"/>
<dbReference type="Proteomes" id="UP001141434">
    <property type="component" value="Unassembled WGS sequence"/>
</dbReference>
<sequence>MELSHLTRPAILGQCVRCSSSLAALENEWARLSNSYSVATGWLSVELHRISVSSERKQIPQTSDMSPLRGRIVQELVCKLCHQKLGVLCPLDNGSNILWKMSKVAFREIVTMRTVEPLFKEGALDRLLCPPPKEPSRRDRTSFTNGALVPSDPTDLVSLDPYMQQQMLHQGRNIDQISSSVNHLQDTMTDLKQSFTALRIELNSPSRAFENGPIAGHNFDMIATVLKELKSKSEEIEKLKLEIEALKLKNRIMGDNKPQKPGSFLASDDFLPEVRSPGLLQAGRKRAWPDAFFNEYTEPIPDSIDDTEDMLDDLALADTPNQPLGLPTQDSQKAQDQPDYDFPQLQIEPSRRSGAKSAPKESPLKANSHQSMTKRPRLTHPNDGPSQTESTGEKRRAGRPRKSSTRSTKPTNAQTPETAPSATQQEIPESHTEERVPISDPVPSAQSNRRRRPSRRSTRSQSRGPSRADGPTETGGMEQTAQDPMQMTADGEHDSHNTEHNESGSRNEGSVNGANSNSHAEMNEKRKAKVAARDTMTRLAMQREEAMETEQAR</sequence>
<feature type="compositionally biased region" description="Polar residues" evidence="2">
    <location>
        <begin position="405"/>
        <end position="427"/>
    </location>
</feature>
<feature type="compositionally biased region" description="Basic residues" evidence="2">
    <location>
        <begin position="448"/>
        <end position="458"/>
    </location>
</feature>
<evidence type="ECO:0000256" key="1">
    <source>
        <dbReference type="SAM" id="Coils"/>
    </source>
</evidence>
<protein>
    <recommendedName>
        <fullName evidence="5">Mis18 domain-containing protein</fullName>
    </recommendedName>
</protein>
<reference evidence="3" key="2">
    <citation type="journal article" date="2023" name="IMA Fungus">
        <title>Comparative genomic study of the Penicillium genus elucidates a diverse pangenome and 15 lateral gene transfer events.</title>
        <authorList>
            <person name="Petersen C."/>
            <person name="Sorensen T."/>
            <person name="Nielsen M.R."/>
            <person name="Sondergaard T.E."/>
            <person name="Sorensen J.L."/>
            <person name="Fitzpatrick D.A."/>
            <person name="Frisvad J.C."/>
            <person name="Nielsen K.L."/>
        </authorList>
    </citation>
    <scope>NUCLEOTIDE SEQUENCE</scope>
    <source>
        <strain evidence="3">IBT 34128</strain>
    </source>
</reference>
<evidence type="ECO:0000256" key="2">
    <source>
        <dbReference type="SAM" id="MobiDB-lite"/>
    </source>
</evidence>
<dbReference type="AlphaFoldDB" id="A0A9W9F055"/>
<dbReference type="EMBL" id="JAPMSZ010000009">
    <property type="protein sequence ID" value="KAJ5091121.1"/>
    <property type="molecule type" value="Genomic_DNA"/>
</dbReference>
<gene>
    <name evidence="3" type="ORF">NUU61_005991</name>
</gene>
<feature type="compositionally biased region" description="Basic and acidic residues" evidence="2">
    <location>
        <begin position="490"/>
        <end position="505"/>
    </location>
</feature>
<accession>A0A9W9F055</accession>
<name>A0A9W9F055_9EURO</name>
<reference evidence="3" key="1">
    <citation type="submission" date="2022-11" db="EMBL/GenBank/DDBJ databases">
        <authorList>
            <person name="Petersen C."/>
        </authorList>
    </citation>
    <scope>NUCLEOTIDE SEQUENCE</scope>
    <source>
        <strain evidence="3">IBT 34128</strain>
    </source>
</reference>
<evidence type="ECO:0000313" key="4">
    <source>
        <dbReference type="Proteomes" id="UP001141434"/>
    </source>
</evidence>
<comment type="caution">
    <text evidence="3">The sequence shown here is derived from an EMBL/GenBank/DDBJ whole genome shotgun (WGS) entry which is preliminary data.</text>
</comment>
<keyword evidence="1" id="KW-0175">Coiled coil</keyword>